<keyword evidence="3 7" id="KW-0808">Transferase</keyword>
<evidence type="ECO:0000256" key="2">
    <source>
        <dbReference type="ARBA" id="ARBA00022475"/>
    </source>
</evidence>
<gene>
    <name evidence="7 9" type="primary">lgt</name>
    <name evidence="9" type="ORF">AQZ59_00349</name>
    <name evidence="10" type="ORF">QP858_01545</name>
</gene>
<feature type="binding site" evidence="7">
    <location>
        <position position="140"/>
    </location>
    <ligand>
        <name>a 1,2-diacyl-sn-glycero-3-phospho-(1'-sn-glycerol)</name>
        <dbReference type="ChEBI" id="CHEBI:64716"/>
    </ligand>
</feature>
<dbReference type="PANTHER" id="PTHR30589:SF0">
    <property type="entry name" value="PHOSPHATIDYLGLYCEROL--PROLIPOPROTEIN DIACYLGLYCERYL TRANSFERASE"/>
    <property type="match status" value="1"/>
</dbReference>
<comment type="catalytic activity">
    <reaction evidence="7">
        <text>L-cysteinyl-[prolipoprotein] + a 1,2-diacyl-sn-glycero-3-phospho-(1'-sn-glycerol) = an S-1,2-diacyl-sn-glyceryl-L-cysteinyl-[prolipoprotein] + sn-glycerol 1-phosphate + H(+)</text>
        <dbReference type="Rhea" id="RHEA:56712"/>
        <dbReference type="Rhea" id="RHEA-COMP:14679"/>
        <dbReference type="Rhea" id="RHEA-COMP:14680"/>
        <dbReference type="ChEBI" id="CHEBI:15378"/>
        <dbReference type="ChEBI" id="CHEBI:29950"/>
        <dbReference type="ChEBI" id="CHEBI:57685"/>
        <dbReference type="ChEBI" id="CHEBI:64716"/>
        <dbReference type="ChEBI" id="CHEBI:140658"/>
        <dbReference type="EC" id="2.5.1.145"/>
    </reaction>
</comment>
<evidence type="ECO:0000256" key="8">
    <source>
        <dbReference type="SAM" id="MobiDB-lite"/>
    </source>
</evidence>
<keyword evidence="4 7" id="KW-0812">Transmembrane</keyword>
<evidence type="ECO:0000256" key="7">
    <source>
        <dbReference type="HAMAP-Rule" id="MF_01147"/>
    </source>
</evidence>
<feature type="transmembrane region" description="Helical" evidence="7">
    <location>
        <begin position="121"/>
        <end position="139"/>
    </location>
</feature>
<keyword evidence="11" id="KW-1185">Reference proteome</keyword>
<dbReference type="GO" id="GO:0008961">
    <property type="term" value="F:phosphatidylglycerol-prolipoprotein diacylglyceryl transferase activity"/>
    <property type="evidence" value="ECO:0007669"/>
    <property type="project" value="UniProtKB-UniRule"/>
</dbReference>
<evidence type="ECO:0000256" key="5">
    <source>
        <dbReference type="ARBA" id="ARBA00022989"/>
    </source>
</evidence>
<dbReference type="HAMAP" id="MF_01147">
    <property type="entry name" value="Lgt"/>
    <property type="match status" value="1"/>
</dbReference>
<reference evidence="9 11" key="1">
    <citation type="submission" date="2015-11" db="EMBL/GenBank/DDBJ databases">
        <title>Draft Genome Sequence of the Type Strain Trueperella bernardiae LCDC 89-0504T, Isolated from Blood Culture.</title>
        <authorList>
            <person name="Bernier A.-M."/>
            <person name="Bernard K."/>
        </authorList>
    </citation>
    <scope>NUCLEOTIDE SEQUENCE [LARGE SCALE GENOMIC DNA]</scope>
    <source>
        <strain evidence="9 11">LCDC 89-0504</strain>
    </source>
</reference>
<evidence type="ECO:0000256" key="3">
    <source>
        <dbReference type="ARBA" id="ARBA00022679"/>
    </source>
</evidence>
<accession>A0A0W1KNE6</accession>
<feature type="compositionally biased region" description="Acidic residues" evidence="8">
    <location>
        <begin position="285"/>
        <end position="300"/>
    </location>
</feature>
<dbReference type="PANTHER" id="PTHR30589">
    <property type="entry name" value="PROLIPOPROTEIN DIACYLGLYCERYL TRANSFERASE"/>
    <property type="match status" value="1"/>
</dbReference>
<keyword evidence="5 7" id="KW-1133">Transmembrane helix</keyword>
<comment type="caution">
    <text evidence="9">The sequence shown here is derived from an EMBL/GenBank/DDBJ whole genome shotgun (WGS) entry which is preliminary data.</text>
</comment>
<comment type="pathway">
    <text evidence="7">Protein modification; lipoprotein biosynthesis (diacylglyceryl transfer).</text>
</comment>
<feature type="region of interest" description="Disordered" evidence="8">
    <location>
        <begin position="270"/>
        <end position="316"/>
    </location>
</feature>
<feature type="transmembrane region" description="Helical" evidence="7">
    <location>
        <begin position="20"/>
        <end position="39"/>
    </location>
</feature>
<evidence type="ECO:0000256" key="1">
    <source>
        <dbReference type="ARBA" id="ARBA00007150"/>
    </source>
</evidence>
<dbReference type="AlphaFoldDB" id="A0A0W1KNE6"/>
<keyword evidence="2 7" id="KW-1003">Cell membrane</keyword>
<feature type="transmembrane region" description="Helical" evidence="7">
    <location>
        <begin position="51"/>
        <end position="73"/>
    </location>
</feature>
<dbReference type="Proteomes" id="UP001225576">
    <property type="component" value="Unassembled WGS sequence"/>
</dbReference>
<keyword evidence="9" id="KW-0328">Glycosyltransferase</keyword>
<comment type="subcellular location">
    <subcellularLocation>
        <location evidence="7">Cell membrane</location>
        <topology evidence="7">Multi-pass membrane protein</topology>
    </subcellularLocation>
</comment>
<evidence type="ECO:0000256" key="4">
    <source>
        <dbReference type="ARBA" id="ARBA00022692"/>
    </source>
</evidence>
<evidence type="ECO:0000313" key="9">
    <source>
        <dbReference type="EMBL" id="KTF05040.1"/>
    </source>
</evidence>
<dbReference type="InterPro" id="IPR001640">
    <property type="entry name" value="Lgt"/>
</dbReference>
<feature type="transmembrane region" description="Helical" evidence="7">
    <location>
        <begin position="241"/>
        <end position="259"/>
    </location>
</feature>
<dbReference type="PROSITE" id="PS01311">
    <property type="entry name" value="LGT"/>
    <property type="match status" value="1"/>
</dbReference>
<reference evidence="10" key="2">
    <citation type="submission" date="2023-05" db="EMBL/GenBank/DDBJ databases">
        <title>Genomic Catalog of Human Bladder Bacteria.</title>
        <authorList>
            <person name="Du J."/>
        </authorList>
    </citation>
    <scope>NUCLEOTIDE SEQUENCE</scope>
    <source>
        <strain evidence="10">UMB1304A</strain>
    </source>
</reference>
<dbReference type="EC" id="2.5.1.145" evidence="7"/>
<dbReference type="PATRIC" id="fig|59561.3.peg.344"/>
<dbReference type="NCBIfam" id="TIGR00544">
    <property type="entry name" value="lgt"/>
    <property type="match status" value="1"/>
</dbReference>
<dbReference type="RefSeq" id="WP_062612555.1">
    <property type="nucleotide sequence ID" value="NZ_CALTZF010000001.1"/>
</dbReference>
<dbReference type="EMBL" id="LNIZ01000001">
    <property type="protein sequence ID" value="KTF05040.1"/>
    <property type="molecule type" value="Genomic_DNA"/>
</dbReference>
<dbReference type="UniPathway" id="UPA00664"/>
<dbReference type="Pfam" id="PF01790">
    <property type="entry name" value="LGT"/>
    <property type="match status" value="1"/>
</dbReference>
<proteinExistence type="inferred from homology"/>
<protein>
    <recommendedName>
        <fullName evidence="7">Phosphatidylglycerol--prolipoprotein diacylglyceryl transferase</fullName>
        <ecNumber evidence="7">2.5.1.145</ecNumber>
    </recommendedName>
</protein>
<feature type="transmembrane region" description="Helical" evidence="7">
    <location>
        <begin position="93"/>
        <end position="114"/>
    </location>
</feature>
<name>A0A0W1KNE6_9ACTO</name>
<evidence type="ECO:0000256" key="6">
    <source>
        <dbReference type="ARBA" id="ARBA00023136"/>
    </source>
</evidence>
<dbReference type="STRING" id="59561.AQZ59_00349"/>
<keyword evidence="6 7" id="KW-0472">Membrane</keyword>
<dbReference type="OrthoDB" id="871140at2"/>
<organism evidence="9 11">
    <name type="scientific">Trueperella bernardiae</name>
    <dbReference type="NCBI Taxonomy" id="59561"/>
    <lineage>
        <taxon>Bacteria</taxon>
        <taxon>Bacillati</taxon>
        <taxon>Actinomycetota</taxon>
        <taxon>Actinomycetes</taxon>
        <taxon>Actinomycetales</taxon>
        <taxon>Actinomycetaceae</taxon>
        <taxon>Trueperella</taxon>
    </lineage>
</organism>
<evidence type="ECO:0000313" key="10">
    <source>
        <dbReference type="EMBL" id="MDK8601145.1"/>
    </source>
</evidence>
<dbReference type="Proteomes" id="UP000054404">
    <property type="component" value="Unassembled WGS sequence"/>
</dbReference>
<comment type="function">
    <text evidence="7">Catalyzes the transfer of the diacylglyceryl group from phosphatidylglycerol to the sulfhydryl group of the N-terminal cysteine of a prolipoprotein, the first step in the formation of mature lipoproteins.</text>
</comment>
<comment type="similarity">
    <text evidence="1 7">Belongs to the Lgt family.</text>
</comment>
<dbReference type="GO" id="GO:0005886">
    <property type="term" value="C:plasma membrane"/>
    <property type="evidence" value="ECO:0007669"/>
    <property type="project" value="UniProtKB-SubCell"/>
</dbReference>
<sequence>MLTAIPSPSISAIPLGPLTIHFYALAILTGIIVAWKLADRRYVRWGGPEEVSIDVAVWMVLFGIVGARIYHVITTPDPYFGPNGDLLKALRVWEGGLGIWGGIAAGAIGGFIALHRRGLRFAPFADAVAPGVLIAQAIGRFGNYFNQELFGGPTELPWGLRIDDAHLPAGYTSGTLFHPTFLYEAIWCVAMAGILIALEKKFRFKGGQTTLMYVILYVLGRMWIENMRIDTAQIVAGLRLNVWTSLIVLAAAILGFLVLTKLHRTRPELGDIHLPGRAPEQVESAGEEAEGSEPASEETGADGVVGPASTSPAEHD</sequence>
<dbReference type="GO" id="GO:0042158">
    <property type="term" value="P:lipoprotein biosynthetic process"/>
    <property type="evidence" value="ECO:0007669"/>
    <property type="project" value="UniProtKB-UniRule"/>
</dbReference>
<evidence type="ECO:0000313" key="11">
    <source>
        <dbReference type="Proteomes" id="UP000054404"/>
    </source>
</evidence>
<feature type="transmembrane region" description="Helical" evidence="7">
    <location>
        <begin position="181"/>
        <end position="198"/>
    </location>
</feature>
<dbReference type="EMBL" id="JASPDQ010000002">
    <property type="protein sequence ID" value="MDK8601145.1"/>
    <property type="molecule type" value="Genomic_DNA"/>
</dbReference>
<keyword evidence="9" id="KW-0449">Lipoprotein</keyword>